<evidence type="ECO:0000259" key="14">
    <source>
        <dbReference type="Pfam" id="PF03028"/>
    </source>
</evidence>
<dbReference type="RefSeq" id="XP_026671188.1">
    <property type="nucleotide sequence ID" value="XM_026815387.1"/>
</dbReference>
<dbReference type="FunFam" id="1.10.8.720:FF:000001">
    <property type="entry name" value="dynein heavy chain 7, axonemal"/>
    <property type="match status" value="1"/>
</dbReference>
<comment type="similarity">
    <text evidence="2">Belongs to the dynein heavy chain family.</text>
</comment>
<dbReference type="InterPro" id="IPR042219">
    <property type="entry name" value="AAA_lid_11_sf"/>
</dbReference>
<dbReference type="InterPro" id="IPR043160">
    <property type="entry name" value="Dynein_C_barrel"/>
</dbReference>
<dbReference type="PANTHER" id="PTHR22878">
    <property type="entry name" value="DYNEIN HEAVY CHAIN 6, AXONEMAL-LIKE-RELATED"/>
    <property type="match status" value="1"/>
</dbReference>
<evidence type="ECO:0000256" key="6">
    <source>
        <dbReference type="ARBA" id="ARBA00022840"/>
    </source>
</evidence>
<dbReference type="InterPro" id="IPR004273">
    <property type="entry name" value="Dynein_heavy_D6_P-loop"/>
</dbReference>
<evidence type="ECO:0000259" key="15">
    <source>
        <dbReference type="Pfam" id="PF12777"/>
    </source>
</evidence>
<dbReference type="Gene3D" id="1.10.8.1220">
    <property type="match status" value="1"/>
</dbReference>
<dbReference type="GO" id="GO:0007018">
    <property type="term" value="P:microtubule-based movement"/>
    <property type="evidence" value="ECO:0007669"/>
    <property type="project" value="InterPro"/>
</dbReference>
<dbReference type="GO" id="GO:0005930">
    <property type="term" value="C:axoneme"/>
    <property type="evidence" value="ECO:0007669"/>
    <property type="project" value="UniProtKB-SubCell"/>
</dbReference>
<evidence type="ECO:0000256" key="7">
    <source>
        <dbReference type="ARBA" id="ARBA00023017"/>
    </source>
</evidence>
<dbReference type="InterPro" id="IPR041228">
    <property type="entry name" value="Dynein_C"/>
</dbReference>
<dbReference type="GO" id="GO:0008569">
    <property type="term" value="F:minus-end-directed microtubule motor activity"/>
    <property type="evidence" value="ECO:0007669"/>
    <property type="project" value="InterPro"/>
</dbReference>
<dbReference type="GO" id="GO:0051959">
    <property type="term" value="F:dynein light intermediate chain binding"/>
    <property type="evidence" value="ECO:0007669"/>
    <property type="project" value="InterPro"/>
</dbReference>
<comment type="subcellular location">
    <subcellularLocation>
        <location evidence="1">Cytoplasm</location>
        <location evidence="1">Cytoskeleton</location>
        <location evidence="1">Cilium axoneme</location>
    </subcellularLocation>
</comment>
<feature type="coiled-coil region" evidence="13">
    <location>
        <begin position="434"/>
        <end position="461"/>
    </location>
</feature>
<keyword evidence="8 13" id="KW-0175">Coiled coil</keyword>
<dbReference type="FunFam" id="3.40.50.300:FF:000223">
    <property type="entry name" value="Dynein heavy chain 3, axonemal"/>
    <property type="match status" value="1"/>
</dbReference>
<dbReference type="PANTHER" id="PTHR22878:SF70">
    <property type="entry name" value="DYNEIN HEAVY CHAIN 2, AXONEMAL"/>
    <property type="match status" value="1"/>
</dbReference>
<dbReference type="FunFam" id="3.40.50.300:FF:000362">
    <property type="entry name" value="Dynein, axonemal, heavy chain 6"/>
    <property type="match status" value="1"/>
</dbReference>
<dbReference type="FunFam" id="1.10.8.1220:FF:000001">
    <property type="entry name" value="Dynein axonemal heavy chain 5"/>
    <property type="match status" value="1"/>
</dbReference>
<dbReference type="FunFam" id="1.20.1270.280:FF:000001">
    <property type="entry name" value="dynein heavy chain 7, axonemal"/>
    <property type="match status" value="1"/>
</dbReference>
<evidence type="ECO:0000256" key="2">
    <source>
        <dbReference type="ARBA" id="ARBA00008887"/>
    </source>
</evidence>
<evidence type="ECO:0000256" key="13">
    <source>
        <dbReference type="SAM" id="Coils"/>
    </source>
</evidence>
<dbReference type="Gene3D" id="1.20.1270.280">
    <property type="match status" value="1"/>
</dbReference>
<proteinExistence type="inferred from homology"/>
<dbReference type="GO" id="GO:0005874">
    <property type="term" value="C:microtubule"/>
    <property type="evidence" value="ECO:0007669"/>
    <property type="project" value="UniProtKB-KW"/>
</dbReference>
<dbReference type="GeneID" id="108627183"/>
<keyword evidence="11" id="KW-0206">Cytoskeleton</keyword>
<dbReference type="Gene3D" id="6.10.140.1060">
    <property type="match status" value="1"/>
</dbReference>
<evidence type="ECO:0000256" key="5">
    <source>
        <dbReference type="ARBA" id="ARBA00022741"/>
    </source>
</evidence>
<sequence>MISDAKFLDSLLHFDKDNIPEPVIDTIRKKYLTNPDFDPEKIRKVSTACEGLCRWVYAMSEYDKVAKVVAPKKKALAEAQQIYDTAMNTLKTKREQLRQVQERLMALEELLAQRKAAFQEMSDKVRDCEIKLKRAEDLIGGLGGEYTRWSESAKALGERYHRLMGDVVIASGVIAYLGPFTMPFRIEQIAMWVQRCIDLNVICTKDFQLRDILGDPALIRSWNIFGLPKDAFSVDNGIIITNARRWPLIIDPQGQANRWIKNMERENNLNIIRLTQLDYGRVLENALQFGQPVLLEHVTEELDAVLEPILLKETFRQAGALCIKFGDTIIEYNTNFRFYITTRLRNPHYLPEVAVKVTLLNFMITPTGLEDQLLGIVVAKERPDLESEKNALIMQGAANKKLLKETEDKILEILSIAEGNILEDEEAVDVLTSSKNLSNEIQIKQAAAEQTEKSIDEARLQYTPIAVYSTVLFFTIATLVNIDPMYQYSLTWFVNLFELSIDNTEPAESVEQRLKDLMKYFTYSLYANVCRSLFEKDKLLFSLLLAVNLIEQRGKLCIPQWTFLLTGGIAIDNPYENPTTWLPSKQWNELCNLDDVEDFSGIRKEFTEKTEQWRVLFDSKEPQNDAIPPPFHNVTLFKRLLILRCIRPDKIIPGVQNFVEGELGTQFVDPPPFDLASSYADSNCCTPLIFILTPGTDPAQLLLSFADEQGYSATRLIYLSLGQGQGPIAEETIQTAVLVGNWVVLQNCHLAISWMSTLEKICEGLMPDTIHSEFRLWLTSYPSEHFPSSVLENSIKMTNEPPKGLRANIVRSFSGDPINDPDFFESCGQSEYFKKLLYSLCFFHAVIQERRHFGPIGWNIRYEFNETDLRISVLQLHLFLDQFADVRFDALKYLTGECNYGGRVTDNWDRRTLITILAKFYREEVLTEKRYYFDDASTIYYCPTVREHEAYMEYTRSLPLITEPSVFGMNDNADIIKDQHETDLLFSSLLLTQDRVDLWQEKIRPGAGEISPDEIVLKMSDDILQRLPVEYDLKTALKKYPTSYEQSMNTVLVQEMERFNKLNTVIKTSLDNLKRAIKGLIVMSFELEDVYDAILTNRIAPLWKENSYPSLKPLGSYVHDFLERLRFLQDWYDNGPPVMFWISGFYFTQAFLTGSQQNFARKYQIPIDLLVFDFYVLPVDTEPKSPPTDGIYIYGLFLDGARFNRTHMVLDESFPKVLYDSMLPMWLLPMKKEDIPERMTYLCPVYKTSERRGVLSTTGHSTNFVIAMTLPTTKPPDHWIMRGVALLCQLAE</sequence>
<dbReference type="InterPro" id="IPR026983">
    <property type="entry name" value="DHC"/>
</dbReference>
<dbReference type="Pfam" id="PF12777">
    <property type="entry name" value="MT"/>
    <property type="match status" value="1"/>
</dbReference>
<evidence type="ECO:0000256" key="12">
    <source>
        <dbReference type="ARBA" id="ARBA00023273"/>
    </source>
</evidence>
<keyword evidence="10" id="KW-0505">Motor protein</keyword>
<evidence type="ECO:0000259" key="17">
    <source>
        <dbReference type="Pfam" id="PF18198"/>
    </source>
</evidence>
<evidence type="ECO:0000256" key="4">
    <source>
        <dbReference type="ARBA" id="ARBA00022701"/>
    </source>
</evidence>
<dbReference type="Pfam" id="PF18199">
    <property type="entry name" value="Dynein_C"/>
    <property type="match status" value="1"/>
</dbReference>
<feature type="domain" description="Dynein heavy chain coiled coil stalk" evidence="15">
    <location>
        <begin position="6"/>
        <end position="189"/>
    </location>
</feature>
<keyword evidence="4" id="KW-0493">Microtubule</keyword>
<dbReference type="Pfam" id="PF18198">
    <property type="entry name" value="AAA_lid_11"/>
    <property type="match status" value="1"/>
</dbReference>
<dbReference type="Gene3D" id="1.20.920.20">
    <property type="match status" value="1"/>
</dbReference>
<dbReference type="InterPro" id="IPR041658">
    <property type="entry name" value="AAA_lid_11"/>
</dbReference>
<dbReference type="Proteomes" id="UP000694925">
    <property type="component" value="Unplaced"/>
</dbReference>
<evidence type="ECO:0000313" key="19">
    <source>
        <dbReference type="Proteomes" id="UP000694925"/>
    </source>
</evidence>
<dbReference type="GO" id="GO:0045505">
    <property type="term" value="F:dynein intermediate chain binding"/>
    <property type="evidence" value="ECO:0007669"/>
    <property type="project" value="InterPro"/>
</dbReference>
<evidence type="ECO:0000256" key="11">
    <source>
        <dbReference type="ARBA" id="ARBA00023212"/>
    </source>
</evidence>
<dbReference type="Gene3D" id="1.10.8.720">
    <property type="entry name" value="Region D6 of dynein motor"/>
    <property type="match status" value="1"/>
</dbReference>
<keyword evidence="9" id="KW-0969">Cilium</keyword>
<evidence type="ECO:0000259" key="16">
    <source>
        <dbReference type="Pfam" id="PF12781"/>
    </source>
</evidence>
<evidence type="ECO:0000256" key="1">
    <source>
        <dbReference type="ARBA" id="ARBA00004430"/>
    </source>
</evidence>
<accession>A0AAJ7S4B0</accession>
<keyword evidence="6" id="KW-0067">ATP-binding</keyword>
<evidence type="ECO:0000256" key="10">
    <source>
        <dbReference type="ARBA" id="ARBA00023175"/>
    </source>
</evidence>
<protein>
    <submittedName>
        <fullName evidence="20">Dynein heavy chain 7, axonemal-like isoform X1</fullName>
    </submittedName>
</protein>
<feature type="domain" description="Dynein heavy chain region D6 P-loop" evidence="14">
    <location>
        <begin position="683"/>
        <end position="798"/>
    </location>
</feature>
<dbReference type="Pfam" id="PF03028">
    <property type="entry name" value="Dynein_heavy"/>
    <property type="match status" value="1"/>
</dbReference>
<dbReference type="GO" id="GO:0005524">
    <property type="term" value="F:ATP binding"/>
    <property type="evidence" value="ECO:0007669"/>
    <property type="project" value="UniProtKB-KW"/>
</dbReference>
<feature type="coiled-coil region" evidence="13">
    <location>
        <begin position="76"/>
        <end position="138"/>
    </location>
</feature>
<dbReference type="Gene3D" id="3.10.490.20">
    <property type="match status" value="1"/>
</dbReference>
<keyword evidence="12" id="KW-0966">Cell projection</keyword>
<keyword evidence="5" id="KW-0547">Nucleotide-binding</keyword>
<dbReference type="Gene3D" id="3.40.50.300">
    <property type="entry name" value="P-loop containing nucleotide triphosphate hydrolases"/>
    <property type="match status" value="2"/>
</dbReference>
<organism evidence="19 20">
    <name type="scientific">Ceratina calcarata</name>
    <dbReference type="NCBI Taxonomy" id="156304"/>
    <lineage>
        <taxon>Eukaryota</taxon>
        <taxon>Metazoa</taxon>
        <taxon>Ecdysozoa</taxon>
        <taxon>Arthropoda</taxon>
        <taxon>Hexapoda</taxon>
        <taxon>Insecta</taxon>
        <taxon>Pterygota</taxon>
        <taxon>Neoptera</taxon>
        <taxon>Endopterygota</taxon>
        <taxon>Hymenoptera</taxon>
        <taxon>Apocrita</taxon>
        <taxon>Aculeata</taxon>
        <taxon>Apoidea</taxon>
        <taxon>Anthophila</taxon>
        <taxon>Apidae</taxon>
        <taxon>Ceratina</taxon>
        <taxon>Zadontomerus</taxon>
    </lineage>
</organism>
<evidence type="ECO:0000256" key="3">
    <source>
        <dbReference type="ARBA" id="ARBA00022490"/>
    </source>
</evidence>
<feature type="domain" description="Dynein heavy chain AAA lid" evidence="17">
    <location>
        <begin position="833"/>
        <end position="973"/>
    </location>
</feature>
<evidence type="ECO:0000256" key="8">
    <source>
        <dbReference type="ARBA" id="ARBA00023054"/>
    </source>
</evidence>
<evidence type="ECO:0000313" key="20">
    <source>
        <dbReference type="RefSeq" id="XP_026671188.1"/>
    </source>
</evidence>
<dbReference type="InterPro" id="IPR035706">
    <property type="entry name" value="AAA_9"/>
</dbReference>
<evidence type="ECO:0000256" key="9">
    <source>
        <dbReference type="ARBA" id="ARBA00023069"/>
    </source>
</evidence>
<keyword evidence="7" id="KW-0243">Dynein</keyword>
<dbReference type="FunFam" id="3.10.490.20:FF:000001">
    <property type="entry name" value="dynein heavy chain 7, axonemal"/>
    <property type="match status" value="1"/>
</dbReference>
<keyword evidence="3" id="KW-0963">Cytoplasm</keyword>
<dbReference type="Pfam" id="PF12781">
    <property type="entry name" value="AAA_9"/>
    <property type="match status" value="1"/>
</dbReference>
<gene>
    <name evidence="20" type="primary">LOC108627183</name>
</gene>
<keyword evidence="19" id="KW-1185">Reference proteome</keyword>
<dbReference type="KEGG" id="ccal:108627183"/>
<reference evidence="20" key="1">
    <citation type="submission" date="2025-08" db="UniProtKB">
        <authorList>
            <consortium name="RefSeq"/>
        </authorList>
    </citation>
    <scope>IDENTIFICATION</scope>
    <source>
        <tissue evidence="20">Whole body</tissue>
    </source>
</reference>
<evidence type="ECO:0000259" key="18">
    <source>
        <dbReference type="Pfam" id="PF18199"/>
    </source>
</evidence>
<feature type="domain" description="Dynein heavy chain ATP-binding dynein motor region" evidence="16">
    <location>
        <begin position="220"/>
        <end position="441"/>
    </location>
</feature>
<name>A0AAJ7S4B0_9HYME</name>
<feature type="domain" description="Dynein heavy chain C-terminal" evidence="18">
    <location>
        <begin position="979"/>
        <end position="1288"/>
    </location>
</feature>
<dbReference type="InterPro" id="IPR027417">
    <property type="entry name" value="P-loop_NTPase"/>
</dbReference>
<dbReference type="GO" id="GO:0030286">
    <property type="term" value="C:dynein complex"/>
    <property type="evidence" value="ECO:0007669"/>
    <property type="project" value="UniProtKB-KW"/>
</dbReference>
<dbReference type="InterPro" id="IPR024743">
    <property type="entry name" value="Dynein_HC_stalk"/>
</dbReference>